<sequence length="121" mass="13427">MPSGKSERTTRAFNHRTSRVLGFASLHLGLSKFRGSAFLLYFAGKRQVMQKLGAANETCKISHVFDKPTSMSETKNEEDETKNGIDVGTKFVGFASSTAAPKPDCSIPRVNCDLRFYIILY</sequence>
<proteinExistence type="predicted"/>
<keyword evidence="3" id="KW-1185">Reference proteome</keyword>
<organism evidence="2 3">
    <name type="scientific">Cuscuta australis</name>
    <dbReference type="NCBI Taxonomy" id="267555"/>
    <lineage>
        <taxon>Eukaryota</taxon>
        <taxon>Viridiplantae</taxon>
        <taxon>Streptophyta</taxon>
        <taxon>Embryophyta</taxon>
        <taxon>Tracheophyta</taxon>
        <taxon>Spermatophyta</taxon>
        <taxon>Magnoliopsida</taxon>
        <taxon>eudicotyledons</taxon>
        <taxon>Gunneridae</taxon>
        <taxon>Pentapetalae</taxon>
        <taxon>asterids</taxon>
        <taxon>lamiids</taxon>
        <taxon>Solanales</taxon>
        <taxon>Convolvulaceae</taxon>
        <taxon>Cuscuteae</taxon>
        <taxon>Cuscuta</taxon>
        <taxon>Cuscuta subgen. Grammica</taxon>
        <taxon>Cuscuta sect. Cleistogrammica</taxon>
    </lineage>
</organism>
<name>A0A328DS59_9ASTE</name>
<gene>
    <name evidence="2" type="ORF">DM860_011216</name>
</gene>
<keyword evidence="1" id="KW-0472">Membrane</keyword>
<evidence type="ECO:0000313" key="3">
    <source>
        <dbReference type="Proteomes" id="UP000249390"/>
    </source>
</evidence>
<keyword evidence="1" id="KW-1133">Transmembrane helix</keyword>
<feature type="transmembrane region" description="Helical" evidence="1">
    <location>
        <begin position="20"/>
        <end position="42"/>
    </location>
</feature>
<evidence type="ECO:0000313" key="2">
    <source>
        <dbReference type="EMBL" id="RAL47478.1"/>
    </source>
</evidence>
<dbReference type="Proteomes" id="UP000249390">
    <property type="component" value="Unassembled WGS sequence"/>
</dbReference>
<dbReference type="EMBL" id="NQVE01000114">
    <property type="protein sequence ID" value="RAL47478.1"/>
    <property type="molecule type" value="Genomic_DNA"/>
</dbReference>
<dbReference type="AlphaFoldDB" id="A0A328DS59"/>
<comment type="caution">
    <text evidence="2">The sequence shown here is derived from an EMBL/GenBank/DDBJ whole genome shotgun (WGS) entry which is preliminary data.</text>
</comment>
<accession>A0A328DS59</accession>
<keyword evidence="1" id="KW-0812">Transmembrane</keyword>
<evidence type="ECO:0000256" key="1">
    <source>
        <dbReference type="SAM" id="Phobius"/>
    </source>
</evidence>
<protein>
    <submittedName>
        <fullName evidence="2">Uncharacterized protein</fullName>
    </submittedName>
</protein>
<reference evidence="2 3" key="1">
    <citation type="submission" date="2018-06" db="EMBL/GenBank/DDBJ databases">
        <title>The Genome of Cuscuta australis (Dodder) Provides Insight into the Evolution of Plant Parasitism.</title>
        <authorList>
            <person name="Liu H."/>
        </authorList>
    </citation>
    <scope>NUCLEOTIDE SEQUENCE [LARGE SCALE GENOMIC DNA]</scope>
    <source>
        <strain evidence="3">cv. Yunnan</strain>
        <tissue evidence="2">Vines</tissue>
    </source>
</reference>